<dbReference type="PANTHER" id="PTHR43371">
    <property type="entry name" value="VITAMIN B12-DEPENDENT RIBONUCLEOTIDE REDUCTASE"/>
    <property type="match status" value="1"/>
</dbReference>
<reference evidence="13" key="1">
    <citation type="submission" date="2020-05" db="EMBL/GenBank/DDBJ databases">
        <authorList>
            <person name="Chiriac C."/>
            <person name="Salcher M."/>
            <person name="Ghai R."/>
            <person name="Kavagutti S V."/>
        </authorList>
    </citation>
    <scope>NUCLEOTIDE SEQUENCE</scope>
</reference>
<evidence type="ECO:0000256" key="9">
    <source>
        <dbReference type="ARBA" id="ARBA00023285"/>
    </source>
</evidence>
<feature type="domain" description="B12-dependent ribonucleotide reductase insertion" evidence="12">
    <location>
        <begin position="143"/>
        <end position="200"/>
    </location>
</feature>
<sequence length="652" mass="72905">MSTDGALLHPSQQFVYYRTYSRWLDDLSRRETWEETVARVISFFKEERGSLIPPGVLEKIENQMLNLSVMPSMRLVWAAGPAAKNDNLTIYNCAFLPLDSVDAFAECLYILMCGTGAGFSVEKTFVDRLPVIPPISAKAIDPYVVSDDKRGWADSLKVLMNSLYQGVDLDMDYSLVRPKGARLKTMGGRASGPEPLITLHSFVRETFAKASGRKLTSLECHDIANQIAEIVVAGGVRRSSQISLSDLNDEEMRHAKVWPFPLRRAMANNSAVYDSKPSHEEFLVEWEALKNSGSGERGIFNRGSARSAAPERRDASKIVGTNPCAEISLRAKSLCNLSEVVVRPEDTTSSLLDKVETAAWIGVIQSTLTHFPYLSKEWKENCEDERLLGVSITGQMDAPHLLTDDVLRQMKEVALTVAKKASDIMGVNMSAAVTCIKPSGTVSQLVNSSSGMHCRYAPYYIRRYRISATDPLFHCLRSQGAVFTPENGQSKEAWEKAEETGVTHFCPIYRKGEEWSESKVGTWVVSFPVKAPETSLKVKDMNALEQLDHYRKIQTNWCEHNASMTVYVKDHEWTEVGQWIYDHWDIVNGLSFLPYDGGKYEQAPYEEISQEVYEAMTLSFPKLDFTQLSKFEAGDQTQGSQTYACVGGACDV</sequence>
<dbReference type="GO" id="GO:0008998">
    <property type="term" value="F:ribonucleoside-triphosphate reductase (thioredoxin) activity"/>
    <property type="evidence" value="ECO:0007669"/>
    <property type="project" value="UniProtKB-EC"/>
</dbReference>
<dbReference type="EMBL" id="LR798292">
    <property type="protein sequence ID" value="CAB5220633.1"/>
    <property type="molecule type" value="Genomic_DNA"/>
</dbReference>
<proteinExistence type="inferred from homology"/>
<evidence type="ECO:0000256" key="3">
    <source>
        <dbReference type="ARBA" id="ARBA00012275"/>
    </source>
</evidence>
<organism evidence="13">
    <name type="scientific">uncultured Caudovirales phage</name>
    <dbReference type="NCBI Taxonomy" id="2100421"/>
    <lineage>
        <taxon>Viruses</taxon>
        <taxon>Duplodnaviria</taxon>
        <taxon>Heunggongvirae</taxon>
        <taxon>Uroviricota</taxon>
        <taxon>Caudoviricetes</taxon>
        <taxon>Peduoviridae</taxon>
        <taxon>Maltschvirus</taxon>
        <taxon>Maltschvirus maltsch</taxon>
    </lineage>
</organism>
<dbReference type="Pfam" id="PF21995">
    <property type="entry name" value="RNR-II_ins_dom"/>
    <property type="match status" value="1"/>
</dbReference>
<keyword evidence="5" id="KW-0235">DNA replication</keyword>
<evidence type="ECO:0000256" key="7">
    <source>
        <dbReference type="ARBA" id="ARBA00023157"/>
    </source>
</evidence>
<dbReference type="InterPro" id="IPR050862">
    <property type="entry name" value="RdRp_reductase_class-2"/>
</dbReference>
<keyword evidence="7" id="KW-1015">Disulfide bond</keyword>
<keyword evidence="4" id="KW-0846">Cobalamin</keyword>
<dbReference type="GO" id="GO:0006260">
    <property type="term" value="P:DNA replication"/>
    <property type="evidence" value="ECO:0007669"/>
    <property type="project" value="UniProtKB-KW"/>
</dbReference>
<dbReference type="EC" id="1.17.4.2" evidence="3"/>
<comment type="catalytic activity">
    <reaction evidence="10">
        <text>a 2'-deoxyribonucleoside 5'-triphosphate + [thioredoxin]-disulfide + H2O = a ribonucleoside 5'-triphosphate + [thioredoxin]-dithiol</text>
        <dbReference type="Rhea" id="RHEA:12701"/>
        <dbReference type="Rhea" id="RHEA-COMP:10698"/>
        <dbReference type="Rhea" id="RHEA-COMP:10700"/>
        <dbReference type="ChEBI" id="CHEBI:15377"/>
        <dbReference type="ChEBI" id="CHEBI:29950"/>
        <dbReference type="ChEBI" id="CHEBI:50058"/>
        <dbReference type="ChEBI" id="CHEBI:61557"/>
        <dbReference type="ChEBI" id="CHEBI:61560"/>
        <dbReference type="EC" id="1.17.4.2"/>
    </reaction>
</comment>
<evidence type="ECO:0000256" key="8">
    <source>
        <dbReference type="ARBA" id="ARBA00023284"/>
    </source>
</evidence>
<gene>
    <name evidence="13" type="ORF">UFOVP244_15</name>
</gene>
<comment type="similarity">
    <text evidence="2">Belongs to the class II ribonucleoside-triphosphate reductase family.</text>
</comment>
<accession>A0A6J7X064</accession>
<protein>
    <recommendedName>
        <fullName evidence="3">ribonucleoside-triphosphate reductase (thioredoxin)</fullName>
        <ecNumber evidence="3">1.17.4.2</ecNumber>
    </recommendedName>
</protein>
<dbReference type="InterPro" id="IPR040763">
    <property type="entry name" value="RNR_alpha_hel"/>
</dbReference>
<feature type="domain" description="Ribonucleotide reductase alpha-helical" evidence="11">
    <location>
        <begin position="13"/>
        <end position="42"/>
    </location>
</feature>
<evidence type="ECO:0000313" key="13">
    <source>
        <dbReference type="EMBL" id="CAB5220633.1"/>
    </source>
</evidence>
<evidence type="ECO:0000256" key="1">
    <source>
        <dbReference type="ARBA" id="ARBA00001922"/>
    </source>
</evidence>
<dbReference type="Gene3D" id="3.20.70.20">
    <property type="match status" value="3"/>
</dbReference>
<dbReference type="GO" id="GO:0004748">
    <property type="term" value="F:ribonucleoside-diphosphate reductase activity, thioredoxin disulfide as acceptor"/>
    <property type="evidence" value="ECO:0007669"/>
    <property type="project" value="TreeGrafter"/>
</dbReference>
<evidence type="ECO:0000259" key="12">
    <source>
        <dbReference type="Pfam" id="PF21995"/>
    </source>
</evidence>
<dbReference type="PANTHER" id="PTHR43371:SF1">
    <property type="entry name" value="RIBONUCLEOSIDE-DIPHOSPHATE REDUCTASE"/>
    <property type="match status" value="1"/>
</dbReference>
<evidence type="ECO:0000256" key="6">
    <source>
        <dbReference type="ARBA" id="ARBA00023002"/>
    </source>
</evidence>
<dbReference type="SUPFAM" id="SSF51998">
    <property type="entry name" value="PFL-like glycyl radical enzymes"/>
    <property type="match status" value="1"/>
</dbReference>
<keyword evidence="8" id="KW-0676">Redox-active center</keyword>
<evidence type="ECO:0000256" key="5">
    <source>
        <dbReference type="ARBA" id="ARBA00022705"/>
    </source>
</evidence>
<dbReference type="InterPro" id="IPR054158">
    <property type="entry name" value="RNR-II_ins_dom"/>
</dbReference>
<dbReference type="Pfam" id="PF17975">
    <property type="entry name" value="RNR_Alpha"/>
    <property type="match status" value="1"/>
</dbReference>
<evidence type="ECO:0000256" key="10">
    <source>
        <dbReference type="ARBA" id="ARBA00048987"/>
    </source>
</evidence>
<evidence type="ECO:0000259" key="11">
    <source>
        <dbReference type="Pfam" id="PF17975"/>
    </source>
</evidence>
<keyword evidence="6" id="KW-0560">Oxidoreductase</keyword>
<name>A0A6J7X064_9CAUD</name>
<evidence type="ECO:0000256" key="2">
    <source>
        <dbReference type="ARBA" id="ARBA00005654"/>
    </source>
</evidence>
<comment type="cofactor">
    <cofactor evidence="1">
        <name>adenosylcob(III)alamin</name>
        <dbReference type="ChEBI" id="CHEBI:18408"/>
    </cofactor>
</comment>
<evidence type="ECO:0000256" key="4">
    <source>
        <dbReference type="ARBA" id="ARBA00022628"/>
    </source>
</evidence>
<keyword evidence="9" id="KW-0170">Cobalt</keyword>
<dbReference type="GO" id="GO:0031419">
    <property type="term" value="F:cobalamin binding"/>
    <property type="evidence" value="ECO:0007669"/>
    <property type="project" value="UniProtKB-KW"/>
</dbReference>